<feature type="compositionally biased region" description="Polar residues" evidence="1">
    <location>
        <begin position="234"/>
        <end position="252"/>
    </location>
</feature>
<dbReference type="Pfam" id="PF12146">
    <property type="entry name" value="Hydrolase_4"/>
    <property type="match status" value="1"/>
</dbReference>
<feature type="compositionally biased region" description="Pro residues" evidence="1">
    <location>
        <begin position="277"/>
        <end position="288"/>
    </location>
</feature>
<feature type="region of interest" description="Disordered" evidence="1">
    <location>
        <begin position="272"/>
        <end position="303"/>
    </location>
</feature>
<dbReference type="InterPro" id="IPR022742">
    <property type="entry name" value="Hydrolase_4"/>
</dbReference>
<evidence type="ECO:0000313" key="3">
    <source>
        <dbReference type="EMBL" id="KAK3053298.1"/>
    </source>
</evidence>
<proteinExistence type="predicted"/>
<dbReference type="EMBL" id="JAWDJX010000016">
    <property type="protein sequence ID" value="KAK3053298.1"/>
    <property type="molecule type" value="Genomic_DNA"/>
</dbReference>
<sequence length="449" mass="49669">MTSHFNVHEHTIPTAHIREYPRALVDDQEDVLQLAIKQYTPKESRGRSQQSVTVIGAHANGFPKELYEPLWDDLYSRLKAKNIHIDSLWIADVAHQGASGALNEEKVGNDPSWADHPRDLFLMVNHFRKHMKRPLVGIGHSMGGNNLVNLSLMHPRLFTSLILIDPVIQRLPSAQGNVAPAKASIRRRDIWPSRQAAAAKLKSSPFYQKWDPRVLDKWIQHGLRETPTYIHPNGTPSSSATPIINADPTASTLGTDREVTLTTTKHQEVMTFLRPNLPSPQYPSPGKDPNPLTHPDIDPSAPPNAPFYNSVPVATFHKLPYVRPSVFYVFGDPAAGAFLSAPIMKADKLALTGTGVGGSGGAKKGRVSSITFDGIGHLIPMEIVGRTADACTEWLVPELQRWCGIEEKEREEWATVPRKQKAMLSEEYVRAMTEDGAGKKNGVDGKSRL</sequence>
<dbReference type="Gene3D" id="3.40.50.1820">
    <property type="entry name" value="alpha/beta hydrolase"/>
    <property type="match status" value="1"/>
</dbReference>
<protein>
    <recommendedName>
        <fullName evidence="2">Serine aminopeptidase S33 domain-containing protein</fullName>
    </recommendedName>
</protein>
<feature type="region of interest" description="Disordered" evidence="1">
    <location>
        <begin position="229"/>
        <end position="252"/>
    </location>
</feature>
<evidence type="ECO:0000313" key="4">
    <source>
        <dbReference type="Proteomes" id="UP001271007"/>
    </source>
</evidence>
<dbReference type="Proteomes" id="UP001271007">
    <property type="component" value="Unassembled WGS sequence"/>
</dbReference>
<comment type="caution">
    <text evidence="3">The sequence shown here is derived from an EMBL/GenBank/DDBJ whole genome shotgun (WGS) entry which is preliminary data.</text>
</comment>
<accession>A0AAJ0GC44</accession>
<keyword evidence="4" id="KW-1185">Reference proteome</keyword>
<dbReference type="InterPro" id="IPR029058">
    <property type="entry name" value="AB_hydrolase_fold"/>
</dbReference>
<name>A0AAJ0GC44_9PEZI</name>
<evidence type="ECO:0000259" key="2">
    <source>
        <dbReference type="Pfam" id="PF12146"/>
    </source>
</evidence>
<evidence type="ECO:0000256" key="1">
    <source>
        <dbReference type="SAM" id="MobiDB-lite"/>
    </source>
</evidence>
<reference evidence="3" key="1">
    <citation type="submission" date="2023-04" db="EMBL/GenBank/DDBJ databases">
        <title>Black Yeasts Isolated from many extreme environments.</title>
        <authorList>
            <person name="Coleine C."/>
            <person name="Stajich J.E."/>
            <person name="Selbmann L."/>
        </authorList>
    </citation>
    <scope>NUCLEOTIDE SEQUENCE</scope>
    <source>
        <strain evidence="3">CCFEE 5312</strain>
    </source>
</reference>
<dbReference type="AlphaFoldDB" id="A0AAJ0GC44"/>
<organism evidence="3 4">
    <name type="scientific">Extremus antarcticus</name>
    <dbReference type="NCBI Taxonomy" id="702011"/>
    <lineage>
        <taxon>Eukaryota</taxon>
        <taxon>Fungi</taxon>
        <taxon>Dikarya</taxon>
        <taxon>Ascomycota</taxon>
        <taxon>Pezizomycotina</taxon>
        <taxon>Dothideomycetes</taxon>
        <taxon>Dothideomycetidae</taxon>
        <taxon>Mycosphaerellales</taxon>
        <taxon>Extremaceae</taxon>
        <taxon>Extremus</taxon>
    </lineage>
</organism>
<dbReference type="SUPFAM" id="SSF53474">
    <property type="entry name" value="alpha/beta-Hydrolases"/>
    <property type="match status" value="1"/>
</dbReference>
<gene>
    <name evidence="3" type="ORF">LTR09_005467</name>
</gene>
<feature type="domain" description="Serine aminopeptidase S33" evidence="2">
    <location>
        <begin position="96"/>
        <end position="196"/>
    </location>
</feature>